<dbReference type="AlphaFoldDB" id="A0AAE0KZR7"/>
<protein>
    <submittedName>
        <fullName evidence="2">Uncharacterized protein</fullName>
    </submittedName>
</protein>
<comment type="caution">
    <text evidence="2">The sequence shown here is derived from an EMBL/GenBank/DDBJ whole genome shotgun (WGS) entry which is preliminary data.</text>
</comment>
<feature type="coiled-coil region" evidence="1">
    <location>
        <begin position="90"/>
        <end position="131"/>
    </location>
</feature>
<keyword evidence="3" id="KW-1185">Reference proteome</keyword>
<accession>A0AAE0KZR7</accession>
<evidence type="ECO:0000256" key="1">
    <source>
        <dbReference type="SAM" id="Coils"/>
    </source>
</evidence>
<evidence type="ECO:0000313" key="3">
    <source>
        <dbReference type="Proteomes" id="UP001190700"/>
    </source>
</evidence>
<sequence>MESHYTQGQALYSPQTRGADLMCRINNLESQWSRLEKRVEENKKKSLNAPGVLGVHNGQATARARPPLTVLSLLEPRRPVVEPQGLSAEASTKEAEVVRLQQQVSQLQAQKDGLQDEVLTLAEKCSELRSKAEHSQRFLAPSTTVGAPAASLPRGWLWAAVITAVPPGGNRHLGGRDAPHHCSHMMVGAGCEDRGAATCCHMMGGPAVRTAVLP</sequence>
<evidence type="ECO:0000313" key="2">
    <source>
        <dbReference type="EMBL" id="KAK3266465.1"/>
    </source>
</evidence>
<name>A0AAE0KZR7_9CHLO</name>
<dbReference type="EMBL" id="LGRX02013048">
    <property type="protein sequence ID" value="KAK3266465.1"/>
    <property type="molecule type" value="Genomic_DNA"/>
</dbReference>
<keyword evidence="1" id="KW-0175">Coiled coil</keyword>
<reference evidence="2 3" key="1">
    <citation type="journal article" date="2015" name="Genome Biol. Evol.">
        <title>Comparative Genomics of a Bacterivorous Green Alga Reveals Evolutionary Causalities and Consequences of Phago-Mixotrophic Mode of Nutrition.</title>
        <authorList>
            <person name="Burns J.A."/>
            <person name="Paasch A."/>
            <person name="Narechania A."/>
            <person name="Kim E."/>
        </authorList>
    </citation>
    <scope>NUCLEOTIDE SEQUENCE [LARGE SCALE GENOMIC DNA]</scope>
    <source>
        <strain evidence="2 3">PLY_AMNH</strain>
    </source>
</reference>
<organism evidence="2 3">
    <name type="scientific">Cymbomonas tetramitiformis</name>
    <dbReference type="NCBI Taxonomy" id="36881"/>
    <lineage>
        <taxon>Eukaryota</taxon>
        <taxon>Viridiplantae</taxon>
        <taxon>Chlorophyta</taxon>
        <taxon>Pyramimonadophyceae</taxon>
        <taxon>Pyramimonadales</taxon>
        <taxon>Pyramimonadaceae</taxon>
        <taxon>Cymbomonas</taxon>
    </lineage>
</organism>
<dbReference type="Proteomes" id="UP001190700">
    <property type="component" value="Unassembled WGS sequence"/>
</dbReference>
<gene>
    <name evidence="2" type="ORF">CYMTET_24913</name>
</gene>
<proteinExistence type="predicted"/>